<evidence type="ECO:0000256" key="1">
    <source>
        <dbReference type="ARBA" id="ARBA00022679"/>
    </source>
</evidence>
<dbReference type="PROSITE" id="PS50206">
    <property type="entry name" value="RHODANESE_3"/>
    <property type="match status" value="2"/>
</dbReference>
<organism evidence="5 6">
    <name type="scientific">Ideonella oryzae</name>
    <dbReference type="NCBI Taxonomy" id="2937441"/>
    <lineage>
        <taxon>Bacteria</taxon>
        <taxon>Pseudomonadati</taxon>
        <taxon>Pseudomonadota</taxon>
        <taxon>Betaproteobacteria</taxon>
        <taxon>Burkholderiales</taxon>
        <taxon>Sphaerotilaceae</taxon>
        <taxon>Ideonella</taxon>
    </lineage>
</organism>
<dbReference type="SMART" id="SM00450">
    <property type="entry name" value="RHOD"/>
    <property type="match status" value="2"/>
</dbReference>
<comment type="caution">
    <text evidence="5">The sequence shown here is derived from an EMBL/GenBank/DDBJ whole genome shotgun (WGS) entry which is preliminary data.</text>
</comment>
<keyword evidence="2" id="KW-0677">Repeat</keyword>
<dbReference type="Proteomes" id="UP001204851">
    <property type="component" value="Unassembled WGS sequence"/>
</dbReference>
<dbReference type="PROSITE" id="PS00683">
    <property type="entry name" value="RHODANESE_2"/>
    <property type="match status" value="1"/>
</dbReference>
<dbReference type="Pfam" id="PF00581">
    <property type="entry name" value="Rhodanese"/>
    <property type="match status" value="2"/>
</dbReference>
<dbReference type="PANTHER" id="PTHR11364:SF27">
    <property type="entry name" value="SULFURTRANSFERASE"/>
    <property type="match status" value="1"/>
</dbReference>
<keyword evidence="1 3" id="KW-0808">Transferase</keyword>
<keyword evidence="6" id="KW-1185">Reference proteome</keyword>
<dbReference type="RefSeq" id="WP_252768549.1">
    <property type="nucleotide sequence ID" value="NZ_JAMXMC010000002.1"/>
</dbReference>
<dbReference type="SUPFAM" id="SSF52821">
    <property type="entry name" value="Rhodanese/Cell cycle control phosphatase"/>
    <property type="match status" value="2"/>
</dbReference>
<dbReference type="CDD" id="cd01449">
    <property type="entry name" value="TST_Repeat_2"/>
    <property type="match status" value="1"/>
</dbReference>
<reference evidence="5 6" key="1">
    <citation type="submission" date="2022-06" db="EMBL/GenBank/DDBJ databases">
        <title>Ideonella sp. NS12-5 Genome sequencing and assembly.</title>
        <authorList>
            <person name="Jung Y."/>
        </authorList>
    </citation>
    <scope>NUCLEOTIDE SEQUENCE [LARGE SCALE GENOMIC DNA]</scope>
    <source>
        <strain evidence="5 6">NS12-5</strain>
    </source>
</reference>
<evidence type="ECO:0000256" key="2">
    <source>
        <dbReference type="ARBA" id="ARBA00022737"/>
    </source>
</evidence>
<dbReference type="InterPro" id="IPR036873">
    <property type="entry name" value="Rhodanese-like_dom_sf"/>
</dbReference>
<gene>
    <name evidence="5" type="ORF">M0L44_04985</name>
</gene>
<feature type="domain" description="Rhodanese" evidence="4">
    <location>
        <begin position="19"/>
        <end position="142"/>
    </location>
</feature>
<feature type="domain" description="Rhodanese" evidence="4">
    <location>
        <begin position="172"/>
        <end position="283"/>
    </location>
</feature>
<accession>A0ABT1BIN7</accession>
<proteinExistence type="predicted"/>
<evidence type="ECO:0000313" key="5">
    <source>
        <dbReference type="EMBL" id="MCO5976081.1"/>
    </source>
</evidence>
<dbReference type="CDD" id="cd01448">
    <property type="entry name" value="TST_Repeat_1"/>
    <property type="match status" value="1"/>
</dbReference>
<dbReference type="PROSITE" id="PS00380">
    <property type="entry name" value="RHODANESE_1"/>
    <property type="match status" value="1"/>
</dbReference>
<dbReference type="Gene3D" id="3.40.250.10">
    <property type="entry name" value="Rhodanese-like domain"/>
    <property type="match status" value="2"/>
</dbReference>
<dbReference type="PANTHER" id="PTHR11364">
    <property type="entry name" value="THIOSULFATE SULFERTANSFERASE"/>
    <property type="match status" value="1"/>
</dbReference>
<name>A0ABT1BIN7_9BURK</name>
<dbReference type="EMBL" id="JAMXMC010000002">
    <property type="protein sequence ID" value="MCO5976081.1"/>
    <property type="molecule type" value="Genomic_DNA"/>
</dbReference>
<evidence type="ECO:0000313" key="6">
    <source>
        <dbReference type="Proteomes" id="UP001204851"/>
    </source>
</evidence>
<evidence type="ECO:0000259" key="4">
    <source>
        <dbReference type="PROSITE" id="PS50206"/>
    </source>
</evidence>
<dbReference type="InterPro" id="IPR001763">
    <property type="entry name" value="Rhodanese-like_dom"/>
</dbReference>
<evidence type="ECO:0000256" key="3">
    <source>
        <dbReference type="RuleBase" id="RU000507"/>
    </source>
</evidence>
<sequence>MSTVHPLITATELRALLDSPQPPLLLDCGFDLANTAAGEQDYQSGHLPGARYLHLDRDLSAPKSAAGPIQGGRHPLPSLELLAQRAGAWGVTPDRLVVCYDRQGGPYAARAWWMLRWLGHPAVRVLDGGVAAWLAAGGALDTQVAAALPAAGPYPARAPAMPTVDAPTLLASLDSLQVVDARAPERYRGEVEPLDAQAGHIPGARNRFFKDNLTADGRFKSVDALREEFLALGLLPGQVVHQCGSGVTACHNLLAMALAGLGDARLYPGSWSEWSADPARPVARG</sequence>
<dbReference type="InterPro" id="IPR001307">
    <property type="entry name" value="Thiosulphate_STrfase_CS"/>
</dbReference>
<protein>
    <recommendedName>
        <fullName evidence="3">Sulfurtransferase</fullName>
    </recommendedName>
</protein>
<dbReference type="InterPro" id="IPR045078">
    <property type="entry name" value="TST/MPST-like"/>
</dbReference>